<evidence type="ECO:0000256" key="2">
    <source>
        <dbReference type="ARBA" id="ARBA00022679"/>
    </source>
</evidence>
<dbReference type="GO" id="GO:0032991">
    <property type="term" value="C:protein-containing complex"/>
    <property type="evidence" value="ECO:0007669"/>
    <property type="project" value="TreeGrafter"/>
</dbReference>
<dbReference type="RefSeq" id="XP_041406660.1">
    <property type="nucleotide sequence ID" value="XM_041550726.1"/>
</dbReference>
<keyword evidence="2 7" id="KW-0808">Transferase</keyword>
<proteinExistence type="inferred from homology"/>
<sequence length="377" mass="43221">MVFQLAPLNEDTLYEHIFERYVELERNSANLKQDLGIQSRTATTIEIDIEPPPVVLEKKKRKKRQNERRADAELYNVVVEQSLSDLNSSVSNNNSTTGYVLWSSTPFFIRWLLYSDESKPFRFLCDAVEVTNNRSLGDDDDDDDNEQNVEIPPLYSVRNENSRVGIIELGTGISPLMAVILSNHVDHYVCTDQRGILNKLKQNIKENVSQVTRRECISKSLGIERREVESTLETTEQEDNSNKRGSINSKSSRNSATVSIEVEELNWEKFDPKVNHPYLTQVKDNCDTVYIVAMDVIYNEYLIEPFLTTIINLRSFFSDADKQRTTPPNVRCLIGVHLRSQDIVTQFLEQAVINHELSVYSIADNALDASRYAIYLI</sequence>
<evidence type="ECO:0000313" key="7">
    <source>
        <dbReference type="EMBL" id="CAB4254816.1"/>
    </source>
</evidence>
<dbReference type="GO" id="GO:0032259">
    <property type="term" value="P:methylation"/>
    <property type="evidence" value="ECO:0007669"/>
    <property type="project" value="UniProtKB-KW"/>
</dbReference>
<dbReference type="OrthoDB" id="2529286at2759"/>
<evidence type="ECO:0000256" key="3">
    <source>
        <dbReference type="ARBA" id="ARBA00022691"/>
    </source>
</evidence>
<organism evidence="7 8">
    <name type="scientific">Maudiozyma barnettii</name>
    <dbReference type="NCBI Taxonomy" id="61262"/>
    <lineage>
        <taxon>Eukaryota</taxon>
        <taxon>Fungi</taxon>
        <taxon>Dikarya</taxon>
        <taxon>Ascomycota</taxon>
        <taxon>Saccharomycotina</taxon>
        <taxon>Saccharomycetes</taxon>
        <taxon>Saccharomycetales</taxon>
        <taxon>Saccharomycetaceae</taxon>
        <taxon>Maudiozyma</taxon>
    </lineage>
</organism>
<dbReference type="PANTHER" id="PTHR14614">
    <property type="entry name" value="HEPATOCELLULAR CARCINOMA-ASSOCIATED ANTIGEN"/>
    <property type="match status" value="1"/>
</dbReference>
<dbReference type="EMBL" id="CAEFZW010000005">
    <property type="protein sequence ID" value="CAB4254816.1"/>
    <property type="molecule type" value="Genomic_DNA"/>
</dbReference>
<feature type="region of interest" description="Disordered" evidence="6">
    <location>
        <begin position="228"/>
        <end position="253"/>
    </location>
</feature>
<dbReference type="GeneID" id="64857836"/>
<keyword evidence="8" id="KW-1185">Reference proteome</keyword>
<dbReference type="Proteomes" id="UP000644660">
    <property type="component" value="Unassembled WGS sequence"/>
</dbReference>
<gene>
    <name evidence="7" type="ORF">KABA2_05S01892</name>
</gene>
<evidence type="ECO:0000256" key="4">
    <source>
        <dbReference type="ARBA" id="ARBA00038458"/>
    </source>
</evidence>
<reference evidence="7 8" key="1">
    <citation type="submission" date="2020-05" db="EMBL/GenBank/DDBJ databases">
        <authorList>
            <person name="Casaregola S."/>
            <person name="Devillers H."/>
            <person name="Grondin C."/>
        </authorList>
    </citation>
    <scope>NUCLEOTIDE SEQUENCE [LARGE SCALE GENOMIC DNA]</scope>
    <source>
        <strain evidence="7 8">CLIB 1767</strain>
    </source>
</reference>
<dbReference type="AlphaFoldDB" id="A0A8H2VFU3"/>
<dbReference type="PANTHER" id="PTHR14614:SF109">
    <property type="entry name" value="RIBOSOMAL LYSINE N-METHYLTRANSFERASE 5"/>
    <property type="match status" value="1"/>
</dbReference>
<dbReference type="Gene3D" id="3.40.50.150">
    <property type="entry name" value="Vaccinia Virus protein VP39"/>
    <property type="match status" value="1"/>
</dbReference>
<name>A0A8H2VFU3_9SACH</name>
<dbReference type="GO" id="GO:0005829">
    <property type="term" value="C:cytosol"/>
    <property type="evidence" value="ECO:0007669"/>
    <property type="project" value="TreeGrafter"/>
</dbReference>
<evidence type="ECO:0000256" key="5">
    <source>
        <dbReference type="ARBA" id="ARBA00039932"/>
    </source>
</evidence>
<evidence type="ECO:0000256" key="1">
    <source>
        <dbReference type="ARBA" id="ARBA00022603"/>
    </source>
</evidence>
<dbReference type="InterPro" id="IPR019410">
    <property type="entry name" value="Methyltransf_16"/>
</dbReference>
<dbReference type="InterPro" id="IPR029063">
    <property type="entry name" value="SAM-dependent_MTases_sf"/>
</dbReference>
<comment type="caution">
    <text evidence="7">The sequence shown here is derived from an EMBL/GenBank/DDBJ whole genome shotgun (WGS) entry which is preliminary data.</text>
</comment>
<evidence type="ECO:0000313" key="8">
    <source>
        <dbReference type="Proteomes" id="UP000644660"/>
    </source>
</evidence>
<dbReference type="GO" id="GO:0008757">
    <property type="term" value="F:S-adenosylmethionine-dependent methyltransferase activity"/>
    <property type="evidence" value="ECO:0007669"/>
    <property type="project" value="UniProtKB-ARBA"/>
</dbReference>
<accession>A0A8H2VFU3</accession>
<feature type="compositionally biased region" description="Polar residues" evidence="6">
    <location>
        <begin position="243"/>
        <end position="253"/>
    </location>
</feature>
<keyword evidence="1 7" id="KW-0489">Methyltransferase</keyword>
<protein>
    <recommendedName>
        <fullName evidence="5">Ribosomal lysine N-methyltransferase 5</fullName>
    </recommendedName>
</protein>
<evidence type="ECO:0000256" key="6">
    <source>
        <dbReference type="SAM" id="MobiDB-lite"/>
    </source>
</evidence>
<comment type="similarity">
    <text evidence="4">Belongs to the class I-like SAM-binding methyltransferase superfamily. RKM5 family.</text>
</comment>
<keyword evidence="3" id="KW-0949">S-adenosyl-L-methionine</keyword>